<dbReference type="OrthoDB" id="9795390at2"/>
<proteinExistence type="inferred from homology"/>
<keyword evidence="12" id="KW-1185">Reference proteome</keyword>
<evidence type="ECO:0000256" key="9">
    <source>
        <dbReference type="SAM" id="Phobius"/>
    </source>
</evidence>
<evidence type="ECO:0000256" key="7">
    <source>
        <dbReference type="ARBA" id="ARBA00022989"/>
    </source>
</evidence>
<evidence type="ECO:0000256" key="1">
    <source>
        <dbReference type="ARBA" id="ARBA00005020"/>
    </source>
</evidence>
<evidence type="ECO:0000256" key="5">
    <source>
        <dbReference type="ARBA" id="ARBA00022688"/>
    </source>
</evidence>
<organism evidence="11 12">
    <name type="scientific">Bacillus methanolicus PB1</name>
    <dbReference type="NCBI Taxonomy" id="997296"/>
    <lineage>
        <taxon>Bacteria</taxon>
        <taxon>Bacillati</taxon>
        <taxon>Bacillota</taxon>
        <taxon>Bacilli</taxon>
        <taxon>Bacillales</taxon>
        <taxon>Bacillaceae</taxon>
        <taxon>Bacillus</taxon>
    </lineage>
</organism>
<evidence type="ECO:0000256" key="4">
    <source>
        <dbReference type="ARBA" id="ARBA00022519"/>
    </source>
</evidence>
<dbReference type="InterPro" id="IPR050154">
    <property type="entry name" value="UbiB_kinase"/>
</dbReference>
<protein>
    <submittedName>
        <fullName evidence="11">ABC1 family protein</fullName>
    </submittedName>
</protein>
<dbReference type="PATRIC" id="fig|997296.3.peg.1612"/>
<keyword evidence="5" id="KW-0831">Ubiquinone biosynthesis</keyword>
<evidence type="ECO:0000256" key="3">
    <source>
        <dbReference type="ARBA" id="ARBA00022475"/>
    </source>
</evidence>
<dbReference type="PANTHER" id="PTHR10566:SF113">
    <property type="entry name" value="PROTEIN ACTIVITY OF BC1 COMPLEX KINASE 7, CHLOROPLASTIC"/>
    <property type="match status" value="1"/>
</dbReference>
<evidence type="ECO:0000256" key="8">
    <source>
        <dbReference type="ARBA" id="ARBA00023136"/>
    </source>
</evidence>
<dbReference type="InterPro" id="IPR000719">
    <property type="entry name" value="Prot_kinase_dom"/>
</dbReference>
<dbReference type="RefSeq" id="WP_003351632.1">
    <property type="nucleotide sequence ID" value="NZ_AFEU01000002.1"/>
</dbReference>
<evidence type="ECO:0000313" key="11">
    <source>
        <dbReference type="EMBL" id="EIJ80205.1"/>
    </source>
</evidence>
<keyword evidence="8 9" id="KW-0472">Membrane</keyword>
<dbReference type="NCBIfam" id="TIGR01982">
    <property type="entry name" value="UbiB"/>
    <property type="match status" value="1"/>
</dbReference>
<dbReference type="UniPathway" id="UPA00232"/>
<dbReference type="GO" id="GO:0006744">
    <property type="term" value="P:ubiquinone biosynthetic process"/>
    <property type="evidence" value="ECO:0007669"/>
    <property type="project" value="UniProtKB-UniPathway"/>
</dbReference>
<name>I3E134_BACMT</name>
<dbReference type="GO" id="GO:0004672">
    <property type="term" value="F:protein kinase activity"/>
    <property type="evidence" value="ECO:0007669"/>
    <property type="project" value="InterPro"/>
</dbReference>
<dbReference type="InterPro" id="IPR004147">
    <property type="entry name" value="ABC1_dom"/>
</dbReference>
<feature type="transmembrane region" description="Helical" evidence="9">
    <location>
        <begin position="499"/>
        <end position="521"/>
    </location>
</feature>
<dbReference type="PANTHER" id="PTHR10566">
    <property type="entry name" value="CHAPERONE-ACTIVITY OF BC1 COMPLEX CABC1 -RELATED"/>
    <property type="match status" value="1"/>
</dbReference>
<accession>I3E134</accession>
<dbReference type="SUPFAM" id="SSF56112">
    <property type="entry name" value="Protein kinase-like (PK-like)"/>
    <property type="match status" value="1"/>
</dbReference>
<keyword evidence="3" id="KW-1003">Cell membrane</keyword>
<evidence type="ECO:0000256" key="2">
    <source>
        <dbReference type="ARBA" id="ARBA00009670"/>
    </source>
</evidence>
<dbReference type="GO" id="GO:0005524">
    <property type="term" value="F:ATP binding"/>
    <property type="evidence" value="ECO:0007669"/>
    <property type="project" value="InterPro"/>
</dbReference>
<dbReference type="PROSITE" id="PS50011">
    <property type="entry name" value="PROTEIN_KINASE_DOM"/>
    <property type="match status" value="1"/>
</dbReference>
<feature type="transmembrane region" description="Helical" evidence="9">
    <location>
        <begin position="533"/>
        <end position="553"/>
    </location>
</feature>
<evidence type="ECO:0000259" key="10">
    <source>
        <dbReference type="PROSITE" id="PS50011"/>
    </source>
</evidence>
<keyword evidence="6 9" id="KW-0812">Transmembrane</keyword>
<evidence type="ECO:0000313" key="12">
    <source>
        <dbReference type="Proteomes" id="UP000010523"/>
    </source>
</evidence>
<comment type="pathway">
    <text evidence="1">Cofactor biosynthesis; ubiquinone biosynthesis [regulation].</text>
</comment>
<reference evidence="11 12" key="1">
    <citation type="journal article" date="2012" name="Appl. Environ. Microbiol.">
        <title>Genome Sequence of Thermotolerant Bacillus methanolicus: Features and Regulation Related to Methylotrophy and Production of L-Lysine and L-Glutamate from Methanol.</title>
        <authorList>
            <person name="Heggeset T.M."/>
            <person name="Krog A."/>
            <person name="Balzer S."/>
            <person name="Wentzel A."/>
            <person name="Ellingsen T.E."/>
            <person name="Brautaset T."/>
        </authorList>
    </citation>
    <scope>NUCLEOTIDE SEQUENCE [LARGE SCALE GENOMIC DNA]</scope>
    <source>
        <strain evidence="11 12">PB1</strain>
    </source>
</reference>
<keyword evidence="7 9" id="KW-1133">Transmembrane helix</keyword>
<comment type="caution">
    <text evidence="11">The sequence shown here is derived from an EMBL/GenBank/DDBJ whole genome shotgun (WGS) entry which is preliminary data.</text>
</comment>
<evidence type="ECO:0000256" key="6">
    <source>
        <dbReference type="ARBA" id="ARBA00022692"/>
    </source>
</evidence>
<dbReference type="CDD" id="cd05121">
    <property type="entry name" value="ABC1_ADCK3-like"/>
    <property type="match status" value="1"/>
</dbReference>
<sequence>MIGKRMKHAQRYQEIINTFLRNGFGYIVKDLGLSEVMSFPKRKVNTDTDLNPGRIGERVRSCLQELGPTFIKMGQIASTRRDLIPEHITKELEKLQDRVPPFPFDQVRQIIEVELGETIDTIFDEFHETPIAAASIGQVHYARLNTKEQVAVKIQRPNIRHVIETDLEILEDLARLMELRMDWAKRYQLRDMIEEFAKSLRQELDYRIEGRNAEKIANQFTGNPAIRIPKIFWDYSTKNVLTMEYIEGIRVNDLKKMDEEGYDRKVIAERLAHSIFHQILMEGFFHGDPHPGNVLVLPGEVIALMDFGMVGRLDHDMKYQFASLVISLKRGNTDGIIKAVSRMGLIPEDVDMALFRQDIEDLREKYYDVPLSQISLGEAVNDLFTVAFHHRIRIPADLTILGKALLTVEGVVESLDPEFSIMSVAEPFGERLMKDRYHPKKLAESAWSHIVECSEIISDLPKKLREITSIMQQGKLRIEITIPELHLLLTKMDRISNRLSFSIALLSFSIIMVGLIIGSSIGRQSTLLWRFPAIELGFGVATVMFLWILYSIFKSGRF</sequence>
<dbReference type="Pfam" id="PF03109">
    <property type="entry name" value="ABC1"/>
    <property type="match status" value="1"/>
</dbReference>
<keyword evidence="4" id="KW-0997">Cell inner membrane</keyword>
<dbReference type="Proteomes" id="UP000010523">
    <property type="component" value="Unassembled WGS sequence"/>
</dbReference>
<dbReference type="EMBL" id="AFEU01000002">
    <property type="protein sequence ID" value="EIJ80205.1"/>
    <property type="molecule type" value="Genomic_DNA"/>
</dbReference>
<feature type="domain" description="Protein kinase" evidence="10">
    <location>
        <begin position="125"/>
        <end position="489"/>
    </location>
</feature>
<dbReference type="InterPro" id="IPR010232">
    <property type="entry name" value="UbiB"/>
</dbReference>
<comment type="similarity">
    <text evidence="2">Belongs to the protein kinase superfamily. ADCK protein kinase family.</text>
</comment>
<dbReference type="InterPro" id="IPR011009">
    <property type="entry name" value="Kinase-like_dom_sf"/>
</dbReference>
<dbReference type="STRING" id="997296.PB1_07587"/>
<dbReference type="AlphaFoldDB" id="I3E134"/>
<gene>
    <name evidence="11" type="ORF">PB1_07587</name>
</gene>
<dbReference type="eggNOG" id="COG0661">
    <property type="taxonomic scope" value="Bacteria"/>
</dbReference>